<feature type="non-terminal residue" evidence="7">
    <location>
        <position position="2018"/>
    </location>
</feature>
<dbReference type="NCBIfam" id="NF012211">
    <property type="entry name" value="tand_rpt_95"/>
    <property type="match status" value="4"/>
</dbReference>
<feature type="region of interest" description="Disordered" evidence="5">
    <location>
        <begin position="333"/>
        <end position="360"/>
    </location>
</feature>
<evidence type="ECO:0000313" key="8">
    <source>
        <dbReference type="Proteomes" id="UP000528457"/>
    </source>
</evidence>
<dbReference type="Gene3D" id="2.60.40.1200">
    <property type="match status" value="1"/>
</dbReference>
<protein>
    <submittedName>
        <fullName evidence="7">CshA-type fibril repeat protein</fullName>
    </submittedName>
</protein>
<keyword evidence="4" id="KW-0406">Ion transport</keyword>
<feature type="domain" description="Calx-beta" evidence="6">
    <location>
        <begin position="1361"/>
        <end position="1458"/>
    </location>
</feature>
<dbReference type="Pfam" id="PF03160">
    <property type="entry name" value="Calx-beta"/>
    <property type="match status" value="7"/>
</dbReference>
<feature type="compositionally biased region" description="Polar residues" evidence="5">
    <location>
        <begin position="167"/>
        <end position="182"/>
    </location>
</feature>
<feature type="region of interest" description="Disordered" evidence="5">
    <location>
        <begin position="1222"/>
        <end position="1241"/>
    </location>
</feature>
<dbReference type="Gene3D" id="2.60.40.3440">
    <property type="match status" value="2"/>
</dbReference>
<evidence type="ECO:0000256" key="5">
    <source>
        <dbReference type="SAM" id="MobiDB-lite"/>
    </source>
</evidence>
<organism evidence="7 8">
    <name type="scientific">Pseudoteredinibacter isoporae</name>
    <dbReference type="NCBI Taxonomy" id="570281"/>
    <lineage>
        <taxon>Bacteria</taxon>
        <taxon>Pseudomonadati</taxon>
        <taxon>Pseudomonadota</taxon>
        <taxon>Gammaproteobacteria</taxon>
        <taxon>Cellvibrionales</taxon>
        <taxon>Cellvibrionaceae</taxon>
        <taxon>Pseudoteredinibacter</taxon>
    </lineage>
</organism>
<keyword evidence="8" id="KW-1185">Reference proteome</keyword>
<dbReference type="InterPro" id="IPR038081">
    <property type="entry name" value="CalX-like_sf"/>
</dbReference>
<dbReference type="InParanoid" id="A0A7X0MVK2"/>
<dbReference type="InterPro" id="IPR041690">
    <property type="entry name" value="Cadherin_5"/>
</dbReference>
<dbReference type="Gene3D" id="2.60.40.2030">
    <property type="match status" value="7"/>
</dbReference>
<accession>A0A7X0MVK2</accession>
<dbReference type="InterPro" id="IPR051171">
    <property type="entry name" value="CaCA"/>
</dbReference>
<dbReference type="GO" id="GO:0016020">
    <property type="term" value="C:membrane"/>
    <property type="evidence" value="ECO:0007669"/>
    <property type="project" value="InterPro"/>
</dbReference>
<feature type="compositionally biased region" description="Polar residues" evidence="5">
    <location>
        <begin position="589"/>
        <end position="607"/>
    </location>
</feature>
<feature type="region of interest" description="Disordered" evidence="5">
    <location>
        <begin position="165"/>
        <end position="192"/>
    </location>
</feature>
<dbReference type="SUPFAM" id="SSF141072">
    <property type="entry name" value="CalX-like"/>
    <property type="match status" value="8"/>
</dbReference>
<proteinExistence type="predicted"/>
<feature type="domain" description="Calx-beta" evidence="6">
    <location>
        <begin position="995"/>
        <end position="1091"/>
    </location>
</feature>
<feature type="domain" description="Calx-beta" evidence="6">
    <location>
        <begin position="1727"/>
        <end position="1824"/>
    </location>
</feature>
<feature type="compositionally biased region" description="Low complexity" evidence="5">
    <location>
        <begin position="344"/>
        <end position="355"/>
    </location>
</feature>
<feature type="compositionally biased region" description="Polar residues" evidence="5">
    <location>
        <begin position="1223"/>
        <end position="1238"/>
    </location>
</feature>
<evidence type="ECO:0000313" key="7">
    <source>
        <dbReference type="EMBL" id="MBB6521493.1"/>
    </source>
</evidence>
<feature type="region of interest" description="Disordered" evidence="5">
    <location>
        <begin position="586"/>
        <end position="612"/>
    </location>
</feature>
<dbReference type="PANTHER" id="PTHR11878:SF65">
    <property type="entry name" value="NA_CA-EXCHANGE PROTEIN, ISOFORM G"/>
    <property type="match status" value="1"/>
</dbReference>
<name>A0A7X0MVK2_9GAMM</name>
<keyword evidence="2" id="KW-0677">Repeat</keyword>
<keyword evidence="1" id="KW-0732">Signal</keyword>
<evidence type="ECO:0000259" key="6">
    <source>
        <dbReference type="SMART" id="SM00237"/>
    </source>
</evidence>
<gene>
    <name evidence="7" type="ORF">HNR48_001771</name>
</gene>
<dbReference type="NCBIfam" id="TIGR04225">
    <property type="entry name" value="CshA_fibril_rpt"/>
    <property type="match status" value="2"/>
</dbReference>
<evidence type="ECO:0000256" key="1">
    <source>
        <dbReference type="ARBA" id="ARBA00022729"/>
    </source>
</evidence>
<dbReference type="GO" id="GO:0030001">
    <property type="term" value="P:metal ion transport"/>
    <property type="evidence" value="ECO:0007669"/>
    <property type="project" value="TreeGrafter"/>
</dbReference>
<dbReference type="FunCoup" id="A0A7X0MVK2">
    <property type="interactions" value="114"/>
</dbReference>
<dbReference type="PANTHER" id="PTHR11878">
    <property type="entry name" value="SODIUM/CALCIUM EXCHANGER"/>
    <property type="match status" value="1"/>
</dbReference>
<sequence length="2018" mass="203015">MADNVVVNDNSNTNQTSTDVATSDVAAADRGTVVAIKGIVLDGGSAVEMGQKVGLGDNLVTEAGAAIVIKFPGGGLLVLGHNQSIDIDQRLMDLIRKNDVKDSVEEGIDFDRLQQGLEEGLSLDELLPAAAAGTAPTGGGGDSAVATGVRFVMTGDETIPLAGFETTPPSSSFVDNNDQSDPIDSAPEASDDTEEVTALGVATGNVVTGIDIANGDDNDFDGNADDSGINGFGDAVVVGVSLGDTQAALIDSDTVGVELVSDKGVLIVNGDGSYTYTPNRDASGIDSFTYTIIDSDDDTSTATLTINIDGIPRLDVTDPGTDAQGGLVNTVNEAGLPEGTGELSDGNGANNSDNSETTTGSFSFLAGDGEATISIGGVVVLNNGQLEGTVVQGTFGTLTITSVSGNQINYSYTLDRAADHSNGPVNEVLPVVVSDADGNSADDATGNLQINILDDAPIAADQIDSIDTSLVATGNVITGVDIPSGDSNTTDGQADIAGADGFDSAGVVGVIAGDSGAASTGGVGTAVSSDKGTIVINADGSYTYTANPGVFGEDVFTYTVSDSDGSTSVATITINVDAANVLSDDDESASTLSGQSASGNVLANTDNPDGPEPATVVSFTVGGDTFQPGETANIIGVGSITISENGSYTFTASATFSGTVPPINYTVTDGPNTDDSVLTFTVIDPNTPPIASNDVVGGNTTNSPVVIDVLANDNDPDGSLVPSSVQIVGTPGAGTSLTVGGQGVWSVNSATGEITFTPEAGFTGDPSPISYTVADNDGAISNQATVTISFTAQPPTAVIDSSTGNTTTQPVTVDVLANDSDPDGSLNPASVQITGTANPGESLVVAGEGTWSVNTTTGEITFTPEAGFTTNPAPITYTVEDNDGNESNAAAVSVSYVAQPPVAVDDVGSATALNTASTINVAGNDTDDGTLDLNSILIETPGGQVTSLTVANEGVWTVGPNPGQITFTPDAGFISNPTPIQYSIADNEGLRSNSATVSAIYETAPTVSVNDVTVNEQAGTLEFTVTLSSSTLQDVTFDFATSNGTAIAGADYTATTGSGTVTAGSLTTTISIPITDDFLAEGSENFNIDLSNLSANTATNGHDLSGVGTITDEPTQGPEDTVTVSLSGPANVVESATTTNYTVTLSETVPVGSTATVNLSYTYTTASGDDITEVASVTVSGGANTAVFTIDTIDDAFAEGAEDFNVSIASASSPAFEALAPHGTNNNVTTTITDQTGPDNPPGDEDRIFARLTQDVTSIAENGGQVTYTVTLVDENDNPITVPAGQTVTVGLAYTGTASGTDYSGEQASVTISGGSNNASFVVTGVDDAVGEGNETIIVDIDSITDSGAFEDVAEHADNQVTTTIIDDDGAPSLSIDDVTVDESAGTATFTVTLSPVAAGPVTVDYATSNGTATAGADYTSTSGTLTFAAGVGTQTITVPITDDVLDENSENFNVVLTNPNGASISDDTGVGTILDEVTPGPDDTVTVSLAGPANVVEGETTTDYTVTLSESVPAGNSVTVNLTYTYNDADGNDITEVASVVVTGGNSTATFDLQTIDDAFAEGAEDFDVSIGTIVDTDSSFEAIAAHATNNTVNTTITDQTGSDNPPGDEDRIFARLTQSTDTIAENGGQVTYTVTLVDQNGIPVTVPAGETVTVGLAYTGTASGTDYSGEQASVTISGGSNNASFVVTGVDDAVGEGNETIIVDIDSITDTGAFEDVAEHADNQVTTTITDDDGTPSLSINDVTVNEGDGTATFTVTLNPVAAGPVTVDYATNNGTATAGEDYTSSTGTLTFAAGVATQTITVPISDDALDENSENFNVVLSNANGASISDDTGVGTILDETTADTVLVSLSGPTDVVEGATTTDYTVTLSETVPAGSSVTVNLAYTYTTASGSDITEVASVVVTGGNSTATFNIVTLDDFLAEGAEQFNVSISTVVDTDSSFEAIAVDTANDDVTTTITDQTGSDNPPGTEDTVYAVIESNGAVTEGTDSIFTVSLIDENGNAVSVTQDMEVNVV</sequence>
<dbReference type="EMBL" id="JACHHT010000001">
    <property type="protein sequence ID" value="MBB6521493.1"/>
    <property type="molecule type" value="Genomic_DNA"/>
</dbReference>
<evidence type="ECO:0000256" key="2">
    <source>
        <dbReference type="ARBA" id="ARBA00022737"/>
    </source>
</evidence>
<evidence type="ECO:0000256" key="4">
    <source>
        <dbReference type="ARBA" id="ARBA00023065"/>
    </source>
</evidence>
<dbReference type="Pfam" id="PF17963">
    <property type="entry name" value="Big_9"/>
    <property type="match status" value="4"/>
</dbReference>
<dbReference type="Pfam" id="PF17892">
    <property type="entry name" value="Cadherin_5"/>
    <property type="match status" value="1"/>
</dbReference>
<dbReference type="InterPro" id="IPR026395">
    <property type="entry name" value="CshA_fibril"/>
</dbReference>
<keyword evidence="4" id="KW-0813">Transport</keyword>
<dbReference type="GO" id="GO:0007154">
    <property type="term" value="P:cell communication"/>
    <property type="evidence" value="ECO:0007669"/>
    <property type="project" value="InterPro"/>
</dbReference>
<comment type="caution">
    <text evidence="7">The sequence shown here is derived from an EMBL/GenBank/DDBJ whole genome shotgun (WGS) entry which is preliminary data.</text>
</comment>
<dbReference type="RefSeq" id="WP_166848352.1">
    <property type="nucleotide sequence ID" value="NZ_JAAQPJ010000024.1"/>
</dbReference>
<reference evidence="7 8" key="1">
    <citation type="submission" date="2020-08" db="EMBL/GenBank/DDBJ databases">
        <title>Genomic Encyclopedia of Type Strains, Phase IV (KMG-IV): sequencing the most valuable type-strain genomes for metagenomic binning, comparative biology and taxonomic classification.</title>
        <authorList>
            <person name="Goeker M."/>
        </authorList>
    </citation>
    <scope>NUCLEOTIDE SEQUENCE [LARGE SCALE GENOMIC DNA]</scope>
    <source>
        <strain evidence="7 8">DSM 22368</strain>
    </source>
</reference>
<dbReference type="SMART" id="SM00237">
    <property type="entry name" value="Calx_beta"/>
    <property type="match status" value="3"/>
</dbReference>
<dbReference type="InterPro" id="IPR003644">
    <property type="entry name" value="Calx_beta"/>
</dbReference>
<evidence type="ECO:0000256" key="3">
    <source>
        <dbReference type="ARBA" id="ARBA00022837"/>
    </source>
</evidence>
<dbReference type="Proteomes" id="UP000528457">
    <property type="component" value="Unassembled WGS sequence"/>
</dbReference>
<dbReference type="Pfam" id="PF19076">
    <property type="entry name" value="CshA_repeat"/>
    <property type="match status" value="1"/>
</dbReference>
<keyword evidence="3" id="KW-0106">Calcium</keyword>